<evidence type="ECO:0000313" key="2">
    <source>
        <dbReference type="Proteomes" id="UP001372338"/>
    </source>
</evidence>
<organism evidence="1 2">
    <name type="scientific">Crotalaria pallida</name>
    <name type="common">Smooth rattlebox</name>
    <name type="synonym">Crotalaria striata</name>
    <dbReference type="NCBI Taxonomy" id="3830"/>
    <lineage>
        <taxon>Eukaryota</taxon>
        <taxon>Viridiplantae</taxon>
        <taxon>Streptophyta</taxon>
        <taxon>Embryophyta</taxon>
        <taxon>Tracheophyta</taxon>
        <taxon>Spermatophyta</taxon>
        <taxon>Magnoliopsida</taxon>
        <taxon>eudicotyledons</taxon>
        <taxon>Gunneridae</taxon>
        <taxon>Pentapetalae</taxon>
        <taxon>rosids</taxon>
        <taxon>fabids</taxon>
        <taxon>Fabales</taxon>
        <taxon>Fabaceae</taxon>
        <taxon>Papilionoideae</taxon>
        <taxon>50 kb inversion clade</taxon>
        <taxon>genistoids sensu lato</taxon>
        <taxon>core genistoids</taxon>
        <taxon>Crotalarieae</taxon>
        <taxon>Crotalaria</taxon>
    </lineage>
</organism>
<dbReference type="EMBL" id="JAYWIO010000004">
    <property type="protein sequence ID" value="KAK7267798.1"/>
    <property type="molecule type" value="Genomic_DNA"/>
</dbReference>
<dbReference type="Proteomes" id="UP001372338">
    <property type="component" value="Unassembled WGS sequence"/>
</dbReference>
<sequence length="159" mass="17332">MAMKLSSHTCLTNHHLNSLRSLPFSVILCNDWEGSRRSKAYRHADHQILDWAPFQIFDGIAQTNLESLSNMGSHGLKQSLLAWSCYLLLSRSLGLLLWTPCTLKRFCVSNDTCELGLDAEGSASVEAAAVAAKSEELSGARGGLNPQFLLPNSPTIGMV</sequence>
<evidence type="ECO:0000313" key="1">
    <source>
        <dbReference type="EMBL" id="KAK7267798.1"/>
    </source>
</evidence>
<accession>A0AAN9F9S1</accession>
<proteinExistence type="predicted"/>
<reference evidence="1 2" key="1">
    <citation type="submission" date="2024-01" db="EMBL/GenBank/DDBJ databases">
        <title>The genomes of 5 underutilized Papilionoideae crops provide insights into root nodulation and disease resistanc.</title>
        <authorList>
            <person name="Yuan L."/>
        </authorList>
    </citation>
    <scope>NUCLEOTIDE SEQUENCE [LARGE SCALE GENOMIC DNA]</scope>
    <source>
        <strain evidence="1">ZHUSHIDOU_FW_LH</strain>
        <tissue evidence="1">Leaf</tissue>
    </source>
</reference>
<gene>
    <name evidence="1" type="ORF">RIF29_20477</name>
</gene>
<keyword evidence="2" id="KW-1185">Reference proteome</keyword>
<comment type="caution">
    <text evidence="1">The sequence shown here is derived from an EMBL/GenBank/DDBJ whole genome shotgun (WGS) entry which is preliminary data.</text>
</comment>
<name>A0AAN9F9S1_CROPI</name>
<protein>
    <submittedName>
        <fullName evidence="1">Uncharacterized protein</fullName>
    </submittedName>
</protein>
<dbReference type="AlphaFoldDB" id="A0AAN9F9S1"/>